<reference evidence="1" key="1">
    <citation type="submission" date="2024-07" db="EMBL/GenBank/DDBJ databases">
        <title>Complete genome sequences of cellulolytic bacteria, Kitasatospora sp. CMC57 and Streptomyces sp. CMC78, isolated from Japanese agricultural soil.</title>
        <authorList>
            <person name="Hashimoto T."/>
            <person name="Ito M."/>
            <person name="Iwamoto M."/>
            <person name="Fukahori D."/>
            <person name="Shoda T."/>
            <person name="Sakoda M."/>
            <person name="Morohoshi T."/>
            <person name="Mitsuboshi M."/>
            <person name="Nishizawa T."/>
        </authorList>
    </citation>
    <scope>NUCLEOTIDE SEQUENCE</scope>
    <source>
        <strain evidence="1">CMC78</strain>
    </source>
</reference>
<proteinExistence type="predicted"/>
<gene>
    <name evidence="1" type="ORF">SCMC78_07740</name>
</gene>
<dbReference type="EMBL" id="AP035884">
    <property type="protein sequence ID" value="BFP50967.1"/>
    <property type="molecule type" value="Genomic_DNA"/>
</dbReference>
<accession>A0AB33K5N7</accession>
<organism evidence="1">
    <name type="scientific">Streptomyces sp. CMC78</name>
    <dbReference type="NCBI Taxonomy" id="3231512"/>
    <lineage>
        <taxon>Bacteria</taxon>
        <taxon>Bacillati</taxon>
        <taxon>Actinomycetota</taxon>
        <taxon>Actinomycetes</taxon>
        <taxon>Kitasatosporales</taxon>
        <taxon>Streptomycetaceae</taxon>
        <taxon>Streptomyces</taxon>
    </lineage>
</organism>
<name>A0AB33K5N7_9ACTN</name>
<protein>
    <submittedName>
        <fullName evidence="1">Uncharacterized protein</fullName>
    </submittedName>
</protein>
<sequence length="219" mass="23792">MLRSRQADPAYAAVMGRDLTLLMADWGWLGAVPAESRIELLEDAVWPSGTDVPYEAGHGRDDGWSRPPGPGSRWCAVYGFSTTTGAHAPHARAGAAWADLRSLVDASVREPMDAFLDGLLRNVDQASGGGREFFPPASADRWHRHVLLACPPEVLPGKARAWERLEPRLEELRGPFTAACEGWAGRPDTFEDFVALLREWGDVTGTAAAHRGWGLVGLP</sequence>
<evidence type="ECO:0000313" key="1">
    <source>
        <dbReference type="EMBL" id="BFP50967.1"/>
    </source>
</evidence>
<dbReference type="AlphaFoldDB" id="A0AB33K5N7"/>
<dbReference type="KEGG" id="stcm:SCMC78_07740"/>